<evidence type="ECO:0000313" key="6">
    <source>
        <dbReference type="Proteomes" id="UP001381693"/>
    </source>
</evidence>
<evidence type="ECO:0000313" key="5">
    <source>
        <dbReference type="EMBL" id="KAK7066848.1"/>
    </source>
</evidence>
<gene>
    <name evidence="5" type="ORF">SK128_015945</name>
</gene>
<protein>
    <recommendedName>
        <fullName evidence="4">Pre-rRNA-processing protein Ipi1 N-terminal domain-containing protein</fullName>
    </recommendedName>
</protein>
<evidence type="ECO:0000256" key="1">
    <source>
        <dbReference type="ARBA" id="ARBA00004123"/>
    </source>
</evidence>
<sequence length="599" mass="67717">MAKSAKGKKAKKADFQKVKLKVGKKLKKAQNETKTDFRARKIILKEQLAVKPTQVLVTKKRHDVKELLSRLSYHNVYVRQDGVNGLKELVNHNEPPLLLPHLSTFVVRATPCILDPDPLIRTSVIKFLEALIMKMGPSIEPYFHILATHLSCAMVHLNVGVQGDSLQLMKVLIRHTPKLVARHANTVLNNFISLIARKTSSSSNKAESKQPTVVNFNFSSLLQAPSKNPLAGHAGRLSLLVELSNFLEAILEEQRRIQDDVPYTAWETVVIGSVPPLNYGNNSQNKLEELWLFSNPKQVEEFTVTVVRLLMQLWLEVDSNHSHDSSAGGNALNEEGVETLSCIVNIIMHLWKITQICTQEHPRETHWIKSFFGSDFMKRILSGFPFCCQVTPLQHKKRKKAKDNEKERQTEQEKRTLKHCDDLNVLLALFGTQMYFKGHQRKAMNFFTKLLRDGNRDGQYNMSAVVNIIIELLPVSKGDEVSAVISAAHTCFSRLHHLKKDRALLLDLLLATTDMNYSYMWRSEIVSQWIEDIVNDLVSGAVREPLLKAAISLRLLGNTNIKPLLLANKAQITESVTAKGVQGMTAKQIEQKLSFLLKD</sequence>
<dbReference type="PANTHER" id="PTHR16056">
    <property type="entry name" value="REGULATOR OF MICROTUBULE DYNAMICS PROTEIN"/>
    <property type="match status" value="1"/>
</dbReference>
<keyword evidence="3" id="KW-0539">Nucleus</keyword>
<dbReference type="InterPro" id="IPR011989">
    <property type="entry name" value="ARM-like"/>
</dbReference>
<dbReference type="EMBL" id="JAXCGZ010018997">
    <property type="protein sequence ID" value="KAK7066848.1"/>
    <property type="molecule type" value="Genomic_DNA"/>
</dbReference>
<dbReference type="AlphaFoldDB" id="A0AAN8ZX01"/>
<organism evidence="5 6">
    <name type="scientific">Halocaridina rubra</name>
    <name type="common">Hawaiian red shrimp</name>
    <dbReference type="NCBI Taxonomy" id="373956"/>
    <lineage>
        <taxon>Eukaryota</taxon>
        <taxon>Metazoa</taxon>
        <taxon>Ecdysozoa</taxon>
        <taxon>Arthropoda</taxon>
        <taxon>Crustacea</taxon>
        <taxon>Multicrustacea</taxon>
        <taxon>Malacostraca</taxon>
        <taxon>Eumalacostraca</taxon>
        <taxon>Eucarida</taxon>
        <taxon>Decapoda</taxon>
        <taxon>Pleocyemata</taxon>
        <taxon>Caridea</taxon>
        <taxon>Atyoidea</taxon>
        <taxon>Atyidae</taxon>
        <taxon>Halocaridina</taxon>
    </lineage>
</organism>
<dbReference type="Proteomes" id="UP001381693">
    <property type="component" value="Unassembled WGS sequence"/>
</dbReference>
<evidence type="ECO:0000256" key="3">
    <source>
        <dbReference type="ARBA" id="ARBA00023242"/>
    </source>
</evidence>
<evidence type="ECO:0000259" key="4">
    <source>
        <dbReference type="Pfam" id="PF12333"/>
    </source>
</evidence>
<evidence type="ECO:0000256" key="2">
    <source>
        <dbReference type="ARBA" id="ARBA00006427"/>
    </source>
</evidence>
<accession>A0AAN8ZX01</accession>
<comment type="similarity">
    <text evidence="2">Belongs to the IPI1/TEX10 family.</text>
</comment>
<dbReference type="GO" id="GO:0071339">
    <property type="term" value="C:MLL1 complex"/>
    <property type="evidence" value="ECO:0007669"/>
    <property type="project" value="TreeGrafter"/>
</dbReference>
<dbReference type="InterPro" id="IPR016024">
    <property type="entry name" value="ARM-type_fold"/>
</dbReference>
<dbReference type="SUPFAM" id="SSF48371">
    <property type="entry name" value="ARM repeat"/>
    <property type="match status" value="1"/>
</dbReference>
<dbReference type="Pfam" id="PF12333">
    <property type="entry name" value="Ipi1_N"/>
    <property type="match status" value="1"/>
</dbReference>
<dbReference type="InterPro" id="IPR024679">
    <property type="entry name" value="Ipi1_N"/>
</dbReference>
<proteinExistence type="inferred from homology"/>
<name>A0AAN8ZX01_HALRR</name>
<comment type="caution">
    <text evidence="5">The sequence shown here is derived from an EMBL/GenBank/DDBJ whole genome shotgun (WGS) entry which is preliminary data.</text>
</comment>
<feature type="domain" description="Pre-rRNA-processing protein Ipi1 N-terminal" evidence="4">
    <location>
        <begin position="139"/>
        <end position="217"/>
    </location>
</feature>
<comment type="subcellular location">
    <subcellularLocation>
        <location evidence="1">Nucleus</location>
    </subcellularLocation>
</comment>
<dbReference type="Gene3D" id="1.25.10.10">
    <property type="entry name" value="Leucine-rich Repeat Variant"/>
    <property type="match status" value="1"/>
</dbReference>
<keyword evidence="6" id="KW-1185">Reference proteome</keyword>
<dbReference type="PANTHER" id="PTHR16056:SF2">
    <property type="entry name" value="TESTIS-EXPRESSED PROTEIN 10"/>
    <property type="match status" value="1"/>
</dbReference>
<reference evidence="5 6" key="1">
    <citation type="submission" date="2023-11" db="EMBL/GenBank/DDBJ databases">
        <title>Halocaridina rubra genome assembly.</title>
        <authorList>
            <person name="Smith C."/>
        </authorList>
    </citation>
    <scope>NUCLEOTIDE SEQUENCE [LARGE SCALE GENOMIC DNA]</scope>
    <source>
        <strain evidence="5">EP-1</strain>
        <tissue evidence="5">Whole</tissue>
    </source>
</reference>